<dbReference type="EMBL" id="DSRU01000090">
    <property type="protein sequence ID" value="HFM97541.1"/>
    <property type="molecule type" value="Genomic_DNA"/>
</dbReference>
<evidence type="ECO:0000313" key="2">
    <source>
        <dbReference type="EMBL" id="HFM97541.1"/>
    </source>
</evidence>
<dbReference type="InterPro" id="IPR008538">
    <property type="entry name" value="Uma2"/>
</dbReference>
<dbReference type="AlphaFoldDB" id="A0A7C3PNS1"/>
<comment type="caution">
    <text evidence="2">The sequence shown here is derived from an EMBL/GenBank/DDBJ whole genome shotgun (WGS) entry which is preliminary data.</text>
</comment>
<dbReference type="InterPro" id="IPR012296">
    <property type="entry name" value="Nuclease_put_TT1808"/>
</dbReference>
<keyword evidence="2" id="KW-0378">Hydrolase</keyword>
<name>A0A7C3PNS1_9CYAN</name>
<organism evidence="2">
    <name type="scientific">Oscillatoriales cyanobacterium SpSt-418</name>
    <dbReference type="NCBI Taxonomy" id="2282169"/>
    <lineage>
        <taxon>Bacteria</taxon>
        <taxon>Bacillati</taxon>
        <taxon>Cyanobacteriota</taxon>
        <taxon>Cyanophyceae</taxon>
        <taxon>Oscillatoriophycideae</taxon>
        <taxon>Oscillatoriales</taxon>
    </lineage>
</organism>
<dbReference type="CDD" id="cd06260">
    <property type="entry name" value="DUF820-like"/>
    <property type="match status" value="1"/>
</dbReference>
<dbReference type="Pfam" id="PF05685">
    <property type="entry name" value="Uma2"/>
    <property type="match status" value="1"/>
</dbReference>
<accession>A0A7C3PNS1</accession>
<dbReference type="Gene3D" id="3.90.1570.10">
    <property type="entry name" value="tt1808, chain A"/>
    <property type="match status" value="1"/>
</dbReference>
<keyword evidence="2" id="KW-0255">Endonuclease</keyword>
<dbReference type="PANTHER" id="PTHR34107">
    <property type="entry name" value="SLL0198 PROTEIN-RELATED"/>
    <property type="match status" value="1"/>
</dbReference>
<gene>
    <name evidence="2" type="ORF">ENR64_07185</name>
</gene>
<dbReference type="PANTHER" id="PTHR34107:SF2">
    <property type="entry name" value="SLL0888 PROTEIN"/>
    <property type="match status" value="1"/>
</dbReference>
<reference evidence="2" key="1">
    <citation type="journal article" date="2020" name="mSystems">
        <title>Genome- and Community-Level Interaction Insights into Carbon Utilization and Element Cycling Functions of Hydrothermarchaeota in Hydrothermal Sediment.</title>
        <authorList>
            <person name="Zhou Z."/>
            <person name="Liu Y."/>
            <person name="Xu W."/>
            <person name="Pan J."/>
            <person name="Luo Z.H."/>
            <person name="Li M."/>
        </authorList>
    </citation>
    <scope>NUCLEOTIDE SEQUENCE [LARGE SCALE GENOMIC DNA]</scope>
    <source>
        <strain evidence="2">SpSt-418</strain>
    </source>
</reference>
<dbReference type="InterPro" id="IPR011335">
    <property type="entry name" value="Restrct_endonuc-II-like"/>
</dbReference>
<protein>
    <submittedName>
        <fullName evidence="2">Uma2 family endonuclease</fullName>
    </submittedName>
</protein>
<feature type="domain" description="Putative restriction endonuclease" evidence="1">
    <location>
        <begin position="10"/>
        <end position="181"/>
    </location>
</feature>
<sequence>MSVAIKLMTLEEYLNYDDGTDTRYELVNGELIAIPPESDLNTQIASFLFAYFLQLGLPYYCLSIGAQIAVSGTRATAREPDLMILSEEAVAALEGATQCLITYDMPPPTLVVEVVSPNQENRDYRHKRTEYAGRHIPEYWIVDPIAQKVTIFEWVDGMYEERVFQGDEPLRSPQFTSVSLPASTVLAAGRAAKQPEA</sequence>
<dbReference type="GO" id="GO:0004519">
    <property type="term" value="F:endonuclease activity"/>
    <property type="evidence" value="ECO:0007669"/>
    <property type="project" value="UniProtKB-KW"/>
</dbReference>
<keyword evidence="2" id="KW-0540">Nuclease</keyword>
<dbReference type="SUPFAM" id="SSF52980">
    <property type="entry name" value="Restriction endonuclease-like"/>
    <property type="match status" value="1"/>
</dbReference>
<proteinExistence type="predicted"/>
<evidence type="ECO:0000259" key="1">
    <source>
        <dbReference type="Pfam" id="PF05685"/>
    </source>
</evidence>